<proteinExistence type="predicted"/>
<reference evidence="1" key="1">
    <citation type="journal article" date="2020" name="Stud. Mycol.">
        <title>101 Dothideomycetes genomes: a test case for predicting lifestyles and emergence of pathogens.</title>
        <authorList>
            <person name="Haridas S."/>
            <person name="Albert R."/>
            <person name="Binder M."/>
            <person name="Bloem J."/>
            <person name="Labutti K."/>
            <person name="Salamov A."/>
            <person name="Andreopoulos B."/>
            <person name="Baker S."/>
            <person name="Barry K."/>
            <person name="Bills G."/>
            <person name="Bluhm B."/>
            <person name="Cannon C."/>
            <person name="Castanera R."/>
            <person name="Culley D."/>
            <person name="Daum C."/>
            <person name="Ezra D."/>
            <person name="Gonzalez J."/>
            <person name="Henrissat B."/>
            <person name="Kuo A."/>
            <person name="Liang C."/>
            <person name="Lipzen A."/>
            <person name="Lutzoni F."/>
            <person name="Magnuson J."/>
            <person name="Mondo S."/>
            <person name="Nolan M."/>
            <person name="Ohm R."/>
            <person name="Pangilinan J."/>
            <person name="Park H.-J."/>
            <person name="Ramirez L."/>
            <person name="Alfaro M."/>
            <person name="Sun H."/>
            <person name="Tritt A."/>
            <person name="Yoshinaga Y."/>
            <person name="Zwiers L.-H."/>
            <person name="Turgeon B."/>
            <person name="Goodwin S."/>
            <person name="Spatafora J."/>
            <person name="Crous P."/>
            <person name="Grigoriev I."/>
        </authorList>
    </citation>
    <scope>NUCLEOTIDE SEQUENCE</scope>
    <source>
        <strain evidence="1">CBS 121167</strain>
    </source>
</reference>
<sequence length="94" mass="9993">MASSDGKLPARCLNVQCTMLSACHPLVVLSGEIPWSRDHGIASDGAEDIGRKPFPSDAAVREKGTHALTDVHVGCDVRMQVANNSAYDATNAWT</sequence>
<dbReference type="GeneID" id="54292491"/>
<evidence type="ECO:0000313" key="1">
    <source>
        <dbReference type="EMBL" id="KAF2146329.1"/>
    </source>
</evidence>
<evidence type="ECO:0000313" key="2">
    <source>
        <dbReference type="Proteomes" id="UP000799438"/>
    </source>
</evidence>
<dbReference type="PROSITE" id="PS51257">
    <property type="entry name" value="PROKAR_LIPOPROTEIN"/>
    <property type="match status" value="1"/>
</dbReference>
<organism evidence="1 2">
    <name type="scientific">Aplosporella prunicola CBS 121167</name>
    <dbReference type="NCBI Taxonomy" id="1176127"/>
    <lineage>
        <taxon>Eukaryota</taxon>
        <taxon>Fungi</taxon>
        <taxon>Dikarya</taxon>
        <taxon>Ascomycota</taxon>
        <taxon>Pezizomycotina</taxon>
        <taxon>Dothideomycetes</taxon>
        <taxon>Dothideomycetes incertae sedis</taxon>
        <taxon>Botryosphaeriales</taxon>
        <taxon>Aplosporellaceae</taxon>
        <taxon>Aplosporella</taxon>
    </lineage>
</organism>
<gene>
    <name evidence="1" type="ORF">K452DRAFT_109084</name>
</gene>
<dbReference type="Proteomes" id="UP000799438">
    <property type="component" value="Unassembled WGS sequence"/>
</dbReference>
<keyword evidence="2" id="KW-1185">Reference proteome</keyword>
<dbReference type="RefSeq" id="XP_033402038.1">
    <property type="nucleotide sequence ID" value="XM_033534999.1"/>
</dbReference>
<dbReference type="AlphaFoldDB" id="A0A6A6BQD9"/>
<accession>A0A6A6BQD9</accession>
<protein>
    <submittedName>
        <fullName evidence="1">Uncharacterized protein</fullName>
    </submittedName>
</protein>
<name>A0A6A6BQD9_9PEZI</name>
<dbReference type="EMBL" id="ML995476">
    <property type="protein sequence ID" value="KAF2146329.1"/>
    <property type="molecule type" value="Genomic_DNA"/>
</dbReference>